<dbReference type="InterPro" id="IPR007347">
    <property type="entry name" value="SpoVS"/>
</dbReference>
<dbReference type="EMBL" id="JBIACK010000004">
    <property type="protein sequence ID" value="MFE8701016.1"/>
    <property type="molecule type" value="Genomic_DNA"/>
</dbReference>
<name>A0ABW6K9X5_9BACI</name>
<evidence type="ECO:0000313" key="2">
    <source>
        <dbReference type="Proteomes" id="UP001601059"/>
    </source>
</evidence>
<dbReference type="RefSeq" id="WP_389360763.1">
    <property type="nucleotide sequence ID" value="NZ_JBIACK010000004.1"/>
</dbReference>
<dbReference type="Pfam" id="PF04232">
    <property type="entry name" value="SpoVS"/>
    <property type="match status" value="1"/>
</dbReference>
<keyword evidence="2" id="KW-1185">Reference proteome</keyword>
<proteinExistence type="predicted"/>
<organism evidence="1 2">
    <name type="scientific">Cytobacillus spartinae</name>
    <dbReference type="NCBI Taxonomy" id="3299023"/>
    <lineage>
        <taxon>Bacteria</taxon>
        <taxon>Bacillati</taxon>
        <taxon>Bacillota</taxon>
        <taxon>Bacilli</taxon>
        <taxon>Bacillales</taxon>
        <taxon>Bacillaceae</taxon>
        <taxon>Cytobacillus</taxon>
    </lineage>
</organism>
<comment type="caution">
    <text evidence="1">The sequence shown here is derived from an EMBL/GenBank/DDBJ whole genome shotgun (WGS) entry which is preliminary data.</text>
</comment>
<dbReference type="Proteomes" id="UP001601059">
    <property type="component" value="Unassembled WGS sequence"/>
</dbReference>
<reference evidence="1 2" key="1">
    <citation type="submission" date="2024-08" db="EMBL/GenBank/DDBJ databases">
        <title>Two novel Cytobacillus novel species.</title>
        <authorList>
            <person name="Liu G."/>
        </authorList>
    </citation>
    <scope>NUCLEOTIDE SEQUENCE [LARGE SCALE GENOMIC DNA]</scope>
    <source>
        <strain evidence="1 2">FJAT-54145</strain>
    </source>
</reference>
<evidence type="ECO:0000313" key="1">
    <source>
        <dbReference type="EMBL" id="MFE8701016.1"/>
    </source>
</evidence>
<sequence length="92" mass="10123">MSKFEMKVSKKEKTHPKQIAGAIFKALQEHDAVELQCIGDASIGNATKAMIIAKKFFKQKGQVLAFDPDFDKAVTPDKGEVVSVTWNITVAK</sequence>
<dbReference type="InterPro" id="IPR036882">
    <property type="entry name" value="Alba-like_dom_sf"/>
</dbReference>
<protein>
    <submittedName>
        <fullName evidence="1">Stage V sporulation protein S</fullName>
    </submittedName>
</protein>
<gene>
    <name evidence="1" type="ORF">ACFYKX_10345</name>
</gene>
<accession>A0ABW6K9X5</accession>
<dbReference type="Gene3D" id="3.30.110.20">
    <property type="entry name" value="Alba-like domain"/>
    <property type="match status" value="1"/>
</dbReference>